<evidence type="ECO:0000313" key="1">
    <source>
        <dbReference type="EMBL" id="ORX86618.1"/>
    </source>
</evidence>
<keyword evidence="2" id="KW-1185">Reference proteome</keyword>
<dbReference type="Proteomes" id="UP000193944">
    <property type="component" value="Unassembled WGS sequence"/>
</dbReference>
<reference evidence="1 2" key="2">
    <citation type="submission" date="2016-08" db="EMBL/GenBank/DDBJ databases">
        <title>Pervasive Adenine N6-methylation of Active Genes in Fungi.</title>
        <authorList>
            <consortium name="DOE Joint Genome Institute"/>
            <person name="Mondo S.J."/>
            <person name="Dannebaum R.O."/>
            <person name="Kuo R.C."/>
            <person name="Labutti K."/>
            <person name="Haridas S."/>
            <person name="Kuo A."/>
            <person name="Salamov A."/>
            <person name="Ahrendt S.R."/>
            <person name="Lipzen A."/>
            <person name="Sullivan W."/>
            <person name="Andreopoulos W.B."/>
            <person name="Clum A."/>
            <person name="Lindquist E."/>
            <person name="Daum C."/>
            <person name="Ramamoorthy G.K."/>
            <person name="Gryganskyi A."/>
            <person name="Culley D."/>
            <person name="Magnuson J.K."/>
            <person name="James T.Y."/>
            <person name="O'Malley M.A."/>
            <person name="Stajich J.E."/>
            <person name="Spatafora J.W."/>
            <person name="Visel A."/>
            <person name="Grigoriev I.V."/>
        </authorList>
    </citation>
    <scope>NUCLEOTIDE SEQUENCE [LARGE SCALE GENOMIC DNA]</scope>
    <source>
        <strain evidence="1 2">S4</strain>
    </source>
</reference>
<accession>A0A1Y1XLJ1</accession>
<name>A0A1Y1XLJ1_9FUNG</name>
<protein>
    <submittedName>
        <fullName evidence="1">Uncharacterized protein</fullName>
    </submittedName>
</protein>
<organism evidence="1 2">
    <name type="scientific">Anaeromyces robustus</name>
    <dbReference type="NCBI Taxonomy" id="1754192"/>
    <lineage>
        <taxon>Eukaryota</taxon>
        <taxon>Fungi</taxon>
        <taxon>Fungi incertae sedis</taxon>
        <taxon>Chytridiomycota</taxon>
        <taxon>Chytridiomycota incertae sedis</taxon>
        <taxon>Neocallimastigomycetes</taxon>
        <taxon>Neocallimastigales</taxon>
        <taxon>Neocallimastigaceae</taxon>
        <taxon>Anaeromyces</taxon>
    </lineage>
</organism>
<reference evidence="1 2" key="1">
    <citation type="submission" date="2016-08" db="EMBL/GenBank/DDBJ databases">
        <title>A Parts List for Fungal Cellulosomes Revealed by Comparative Genomics.</title>
        <authorList>
            <consortium name="DOE Joint Genome Institute"/>
            <person name="Haitjema C.H."/>
            <person name="Gilmore S.P."/>
            <person name="Henske J.K."/>
            <person name="Solomon K.V."/>
            <person name="De Groot R."/>
            <person name="Kuo A."/>
            <person name="Mondo S.J."/>
            <person name="Salamov A.A."/>
            <person name="Labutti K."/>
            <person name="Zhao Z."/>
            <person name="Chiniquy J."/>
            <person name="Barry K."/>
            <person name="Brewer H.M."/>
            <person name="Purvine S.O."/>
            <person name="Wright A.T."/>
            <person name="Boxma B."/>
            <person name="Van Alen T."/>
            <person name="Hackstein J.H."/>
            <person name="Baker S.E."/>
            <person name="Grigoriev I.V."/>
            <person name="O'Malley M.A."/>
        </authorList>
    </citation>
    <scope>NUCLEOTIDE SEQUENCE [LARGE SCALE GENOMIC DNA]</scope>
    <source>
        <strain evidence="1 2">S4</strain>
    </source>
</reference>
<sequence>MELNGGKLIYKDSINNKVKIKHDTPIYISYITFDFTYLTLYDNRNNTISPLYISNSKNNILDDANGKILWNYPTVIVTTTTTTTTT</sequence>
<comment type="caution">
    <text evidence="1">The sequence shown here is derived from an EMBL/GenBank/DDBJ whole genome shotgun (WGS) entry which is preliminary data.</text>
</comment>
<dbReference type="AlphaFoldDB" id="A0A1Y1XLJ1"/>
<gene>
    <name evidence="1" type="ORF">BCR32DRAFT_289915</name>
</gene>
<dbReference type="EMBL" id="MCFG01000019">
    <property type="protein sequence ID" value="ORX86618.1"/>
    <property type="molecule type" value="Genomic_DNA"/>
</dbReference>
<proteinExistence type="predicted"/>
<evidence type="ECO:0000313" key="2">
    <source>
        <dbReference type="Proteomes" id="UP000193944"/>
    </source>
</evidence>